<dbReference type="GO" id="GO:0006950">
    <property type="term" value="P:response to stress"/>
    <property type="evidence" value="ECO:0007669"/>
    <property type="project" value="TreeGrafter"/>
</dbReference>
<sequence>MPDDALQTTEDAPIKLGELTNGLGFLIRIAQVKLFENFFEHLGEYGLKPGEFTVLWVIGLNPGLRQGTVANTLHIKPAHMTKLTGRLVERGLVSRATPADDRRAVRLSLTPEGQKFVDSKKDAFLNHNFDEKEALSPEEAEQLISLLRKFTGLNACP</sequence>
<dbReference type="PROSITE" id="PS50995">
    <property type="entry name" value="HTH_MARR_2"/>
    <property type="match status" value="1"/>
</dbReference>
<dbReference type="PANTHER" id="PTHR33164:SF43">
    <property type="entry name" value="HTH-TYPE TRANSCRIPTIONAL REPRESSOR YETL"/>
    <property type="match status" value="1"/>
</dbReference>
<dbReference type="InterPro" id="IPR039422">
    <property type="entry name" value="MarR/SlyA-like"/>
</dbReference>
<evidence type="ECO:0000313" key="2">
    <source>
        <dbReference type="EMBL" id="MZR12032.1"/>
    </source>
</evidence>
<keyword evidence="3" id="KW-1185">Reference proteome</keyword>
<dbReference type="InterPro" id="IPR036388">
    <property type="entry name" value="WH-like_DNA-bd_sf"/>
</dbReference>
<dbReference type="InterPro" id="IPR036390">
    <property type="entry name" value="WH_DNA-bd_sf"/>
</dbReference>
<protein>
    <submittedName>
        <fullName evidence="2">MarR family transcriptional regulator</fullName>
    </submittedName>
</protein>
<dbReference type="SMART" id="SM00347">
    <property type="entry name" value="HTH_MARR"/>
    <property type="match status" value="1"/>
</dbReference>
<name>A0A845LYY6_9RHOB</name>
<dbReference type="PRINTS" id="PR00598">
    <property type="entry name" value="HTHMARR"/>
</dbReference>
<organism evidence="2 3">
    <name type="scientific">Maritimibacter harenae</name>
    <dbReference type="NCBI Taxonomy" id="2606218"/>
    <lineage>
        <taxon>Bacteria</taxon>
        <taxon>Pseudomonadati</taxon>
        <taxon>Pseudomonadota</taxon>
        <taxon>Alphaproteobacteria</taxon>
        <taxon>Rhodobacterales</taxon>
        <taxon>Roseobacteraceae</taxon>
        <taxon>Maritimibacter</taxon>
    </lineage>
</organism>
<dbReference type="Pfam" id="PF12802">
    <property type="entry name" value="MarR_2"/>
    <property type="match status" value="1"/>
</dbReference>
<accession>A0A845LYY6</accession>
<gene>
    <name evidence="2" type="ORF">GQE99_03240</name>
</gene>
<dbReference type="SUPFAM" id="SSF46785">
    <property type="entry name" value="Winged helix' DNA-binding domain"/>
    <property type="match status" value="1"/>
</dbReference>
<dbReference type="InterPro" id="IPR000835">
    <property type="entry name" value="HTH_MarR-typ"/>
</dbReference>
<comment type="caution">
    <text evidence="2">The sequence shown here is derived from an EMBL/GenBank/DDBJ whole genome shotgun (WGS) entry which is preliminary data.</text>
</comment>
<dbReference type="EMBL" id="WTUX01000006">
    <property type="protein sequence ID" value="MZR12032.1"/>
    <property type="molecule type" value="Genomic_DNA"/>
</dbReference>
<feature type="domain" description="HTH marR-type" evidence="1">
    <location>
        <begin position="16"/>
        <end position="152"/>
    </location>
</feature>
<reference evidence="2 3" key="1">
    <citation type="submission" date="2019-12" db="EMBL/GenBank/DDBJ databases">
        <title>Maritimibacter sp. nov. sp. isolated from sea sand.</title>
        <authorList>
            <person name="Kim J."/>
            <person name="Jeong S.E."/>
            <person name="Jung H.S."/>
            <person name="Jeon C.O."/>
        </authorList>
    </citation>
    <scope>NUCLEOTIDE SEQUENCE [LARGE SCALE GENOMIC DNA]</scope>
    <source>
        <strain evidence="2 3">DP07</strain>
    </source>
</reference>
<dbReference type="Gene3D" id="1.10.10.10">
    <property type="entry name" value="Winged helix-like DNA-binding domain superfamily/Winged helix DNA-binding domain"/>
    <property type="match status" value="1"/>
</dbReference>
<dbReference type="RefSeq" id="WP_161350147.1">
    <property type="nucleotide sequence ID" value="NZ_WTUX01000006.1"/>
</dbReference>
<dbReference type="Proteomes" id="UP000467322">
    <property type="component" value="Unassembled WGS sequence"/>
</dbReference>
<evidence type="ECO:0000313" key="3">
    <source>
        <dbReference type="Proteomes" id="UP000467322"/>
    </source>
</evidence>
<dbReference type="AlphaFoldDB" id="A0A845LYY6"/>
<dbReference type="PANTHER" id="PTHR33164">
    <property type="entry name" value="TRANSCRIPTIONAL REGULATOR, MARR FAMILY"/>
    <property type="match status" value="1"/>
</dbReference>
<dbReference type="GO" id="GO:0003700">
    <property type="term" value="F:DNA-binding transcription factor activity"/>
    <property type="evidence" value="ECO:0007669"/>
    <property type="project" value="InterPro"/>
</dbReference>
<proteinExistence type="predicted"/>
<evidence type="ECO:0000259" key="1">
    <source>
        <dbReference type="PROSITE" id="PS50995"/>
    </source>
</evidence>